<protein>
    <submittedName>
        <fullName evidence="3">Enoyl-CoA hydratase/isomerase family protein</fullName>
    </submittedName>
</protein>
<comment type="similarity">
    <text evidence="1">Belongs to the enoyl-CoA hydratase/isomerase family.</text>
</comment>
<dbReference type="Gene3D" id="3.90.226.10">
    <property type="entry name" value="2-enoyl-CoA Hydratase, Chain A, domain 1"/>
    <property type="match status" value="1"/>
</dbReference>
<gene>
    <name evidence="3" type="ORF">KZJ38_35835</name>
</gene>
<dbReference type="Proteomes" id="UP000826462">
    <property type="component" value="Chromosome 2"/>
</dbReference>
<evidence type="ECO:0000313" key="3">
    <source>
        <dbReference type="EMBL" id="QYD72302.1"/>
    </source>
</evidence>
<dbReference type="PANTHER" id="PTHR42964:SF1">
    <property type="entry name" value="POLYKETIDE BIOSYNTHESIS ENOYL-COA HYDRATASE PKSH-RELATED"/>
    <property type="match status" value="1"/>
</dbReference>
<dbReference type="RefSeq" id="WP_219801730.1">
    <property type="nucleotide sequence ID" value="NZ_CP080096.1"/>
</dbReference>
<proteinExistence type="inferred from homology"/>
<dbReference type="InterPro" id="IPR029045">
    <property type="entry name" value="ClpP/crotonase-like_dom_sf"/>
</dbReference>
<sequence>MNLLAIEKYPEYWSITLKRPEKHNALSAELVEQLIATFDEIATSNVPAVILQGEGRCFSAGFDMTDVEQASEGDLLLRFVRIETLLQRVAASPALTVAVAHGKNFGAGVDLIAACNMRVAAPGTTFRMPGLQFGLVLGTGRFARIVGLLEAQRILETSETFDVDRAVRNGFIERVASLEQRDHVVADAVARATSLPAASRALLSDALRDALRDDHANADLAALVRSAAEPGLKRRIDAYRNSGNPASSPRSEHPQKETL</sequence>
<organism evidence="3 4">
    <name type="scientific">Paraburkholderia edwinii</name>
    <dbReference type="NCBI Taxonomy" id="2861782"/>
    <lineage>
        <taxon>Bacteria</taxon>
        <taxon>Pseudomonadati</taxon>
        <taxon>Pseudomonadota</taxon>
        <taxon>Betaproteobacteria</taxon>
        <taxon>Burkholderiales</taxon>
        <taxon>Burkholderiaceae</taxon>
        <taxon>Paraburkholderia</taxon>
    </lineage>
</organism>
<dbReference type="PANTHER" id="PTHR42964">
    <property type="entry name" value="ENOYL-COA HYDRATASE"/>
    <property type="match status" value="1"/>
</dbReference>
<reference evidence="3 4" key="1">
    <citation type="submission" date="2021-07" db="EMBL/GenBank/DDBJ databases">
        <title>Paraburkholderia edwinii protects Aspergillus sp. from phenazines by acting as a toxin sponge.</title>
        <authorList>
            <person name="Dahlstrom K.M."/>
            <person name="Newman D.K."/>
        </authorList>
    </citation>
    <scope>NUCLEOTIDE SEQUENCE [LARGE SCALE GENOMIC DNA]</scope>
    <source>
        <strain evidence="3 4">Pe01</strain>
    </source>
</reference>
<dbReference type="InterPro" id="IPR051683">
    <property type="entry name" value="Enoyl-CoA_Hydratase/Isomerase"/>
</dbReference>
<name>A0ABX8UTH2_9BURK</name>
<evidence type="ECO:0000256" key="2">
    <source>
        <dbReference type="SAM" id="MobiDB-lite"/>
    </source>
</evidence>
<feature type="region of interest" description="Disordered" evidence="2">
    <location>
        <begin position="234"/>
        <end position="259"/>
    </location>
</feature>
<dbReference type="CDD" id="cd06558">
    <property type="entry name" value="crotonase-like"/>
    <property type="match status" value="1"/>
</dbReference>
<evidence type="ECO:0000313" key="4">
    <source>
        <dbReference type="Proteomes" id="UP000826462"/>
    </source>
</evidence>
<dbReference type="SUPFAM" id="SSF52096">
    <property type="entry name" value="ClpP/crotonase"/>
    <property type="match status" value="1"/>
</dbReference>
<dbReference type="InterPro" id="IPR001753">
    <property type="entry name" value="Enoyl-CoA_hydra/iso"/>
</dbReference>
<evidence type="ECO:0000256" key="1">
    <source>
        <dbReference type="ARBA" id="ARBA00005254"/>
    </source>
</evidence>
<dbReference type="EMBL" id="CP080096">
    <property type="protein sequence ID" value="QYD72302.1"/>
    <property type="molecule type" value="Genomic_DNA"/>
</dbReference>
<keyword evidence="4" id="KW-1185">Reference proteome</keyword>
<feature type="compositionally biased region" description="Basic and acidic residues" evidence="2">
    <location>
        <begin position="250"/>
        <end position="259"/>
    </location>
</feature>
<accession>A0ABX8UTH2</accession>
<dbReference type="Pfam" id="PF00378">
    <property type="entry name" value="ECH_1"/>
    <property type="match status" value="1"/>
</dbReference>